<accession>A0A4C1YXA4</accession>
<keyword evidence="3" id="KW-1185">Reference proteome</keyword>
<evidence type="ECO:0000313" key="2">
    <source>
        <dbReference type="EMBL" id="GBP80718.1"/>
    </source>
</evidence>
<feature type="signal peptide" evidence="1">
    <location>
        <begin position="1"/>
        <end position="41"/>
    </location>
</feature>
<protein>
    <submittedName>
        <fullName evidence="2">Uncharacterized protein</fullName>
    </submittedName>
</protein>
<proteinExistence type="predicted"/>
<gene>
    <name evidence="2" type="ORF">EVAR_53086_1</name>
</gene>
<comment type="caution">
    <text evidence="2">The sequence shown here is derived from an EMBL/GenBank/DDBJ whole genome shotgun (WGS) entry which is preliminary data.</text>
</comment>
<evidence type="ECO:0000256" key="1">
    <source>
        <dbReference type="SAM" id="SignalP"/>
    </source>
</evidence>
<organism evidence="2 3">
    <name type="scientific">Eumeta variegata</name>
    <name type="common">Bagworm moth</name>
    <name type="synonym">Eumeta japonica</name>
    <dbReference type="NCBI Taxonomy" id="151549"/>
    <lineage>
        <taxon>Eukaryota</taxon>
        <taxon>Metazoa</taxon>
        <taxon>Ecdysozoa</taxon>
        <taxon>Arthropoda</taxon>
        <taxon>Hexapoda</taxon>
        <taxon>Insecta</taxon>
        <taxon>Pterygota</taxon>
        <taxon>Neoptera</taxon>
        <taxon>Endopterygota</taxon>
        <taxon>Lepidoptera</taxon>
        <taxon>Glossata</taxon>
        <taxon>Ditrysia</taxon>
        <taxon>Tineoidea</taxon>
        <taxon>Psychidae</taxon>
        <taxon>Oiketicinae</taxon>
        <taxon>Eumeta</taxon>
    </lineage>
</organism>
<dbReference type="AlphaFoldDB" id="A0A4C1YXA4"/>
<name>A0A4C1YXA4_EUMVA</name>
<reference evidence="2 3" key="1">
    <citation type="journal article" date="2019" name="Commun. Biol.">
        <title>The bagworm genome reveals a unique fibroin gene that provides high tensile strength.</title>
        <authorList>
            <person name="Kono N."/>
            <person name="Nakamura H."/>
            <person name="Ohtoshi R."/>
            <person name="Tomita M."/>
            <person name="Numata K."/>
            <person name="Arakawa K."/>
        </authorList>
    </citation>
    <scope>NUCLEOTIDE SEQUENCE [LARGE SCALE GENOMIC DNA]</scope>
</reference>
<dbReference type="EMBL" id="BGZK01001477">
    <property type="protein sequence ID" value="GBP80718.1"/>
    <property type="molecule type" value="Genomic_DNA"/>
</dbReference>
<sequence length="122" mass="13747">MADLKVNLAFGGGPTTGPHALPTLTLRLLRLLSLFYSDASADGVEERSLVPRSRSRARLRRNATMSYTFSILRAPFRCRDATARRGIRWPSNEAKRRQKIFKLRYMHALCDAPGVGCRRGNN</sequence>
<keyword evidence="1" id="KW-0732">Signal</keyword>
<feature type="chain" id="PRO_5020026548" evidence="1">
    <location>
        <begin position="42"/>
        <end position="122"/>
    </location>
</feature>
<dbReference type="Proteomes" id="UP000299102">
    <property type="component" value="Unassembled WGS sequence"/>
</dbReference>
<evidence type="ECO:0000313" key="3">
    <source>
        <dbReference type="Proteomes" id="UP000299102"/>
    </source>
</evidence>